<protein>
    <submittedName>
        <fullName evidence="3">R3H domain and coiled-coil containing 1</fullName>
    </submittedName>
</protein>
<dbReference type="PANTHER" id="PTHR21678">
    <property type="entry name" value="GROWTH INHIBITION AND DIFFERENTIATION RELATED PROTEIN 88"/>
    <property type="match status" value="1"/>
</dbReference>
<evidence type="ECO:0000256" key="1">
    <source>
        <dbReference type="SAM" id="MobiDB-lite"/>
    </source>
</evidence>
<reference evidence="3" key="1">
    <citation type="submission" date="2025-08" db="UniProtKB">
        <authorList>
            <consortium name="Ensembl"/>
        </authorList>
    </citation>
    <scope>IDENTIFICATION</scope>
</reference>
<evidence type="ECO:0000313" key="4">
    <source>
        <dbReference type="Proteomes" id="UP000233120"/>
    </source>
</evidence>
<accession>A0A2K6DY80</accession>
<keyword evidence="4" id="KW-1185">Reference proteome</keyword>
<dbReference type="Proteomes" id="UP000233120">
    <property type="component" value="Unassembled WGS sequence"/>
</dbReference>
<dbReference type="Pfam" id="PF01424">
    <property type="entry name" value="R3H"/>
    <property type="match status" value="1"/>
</dbReference>
<dbReference type="Ensembl" id="ENSMNET00000065363.1">
    <property type="protein sequence ID" value="ENSMNEP00000040869.1"/>
    <property type="gene ID" value="ENSMNEG00000043283.1"/>
</dbReference>
<dbReference type="SMART" id="SM00393">
    <property type="entry name" value="R3H"/>
    <property type="match status" value="1"/>
</dbReference>
<sequence>MALLCLDGVFLSSAENDFVHRIQEELDRFLLQKQLSKVLLFPPLSSRLRYLIHRTAENFDLLSSFSVGEGWKRRTVICHQDIRVPSSDGLSGPCCPPASYPSKQEEWGLTSTSGLKGEAPAGRDPEEPGDVGAGDPNSDQGLPVLMTQGSEDLKSPGQRCENEPLPDPVGPEPLGPESQSGKGDRVETATRFGSTLQLDLEEGKESPLEKRLVAEEEEDEEEVEEDGPSSCLEDDYTELLQEITDNLTKKEIQIEKIHLDTSSFVEELPGEKDLAHVVEIYDFEPALKTEDLLATFSEFQEKGFRIQWVDDTHALGIFPCLASAAEALTREFSVLKIRPLTQGSKQSKLKALQRPKLLRLVKERPQTNVTVARRLVARALGLQHKKKERPAVRGPLPP</sequence>
<dbReference type="Gene3D" id="3.30.1370.50">
    <property type="entry name" value="R3H-like domain"/>
    <property type="match status" value="1"/>
</dbReference>
<dbReference type="CDD" id="cd02638">
    <property type="entry name" value="R3H_unknown_1"/>
    <property type="match status" value="1"/>
</dbReference>
<dbReference type="InterPro" id="IPR012677">
    <property type="entry name" value="Nucleotide-bd_a/b_plait_sf"/>
</dbReference>
<dbReference type="SUPFAM" id="SSF82708">
    <property type="entry name" value="R3H domain"/>
    <property type="match status" value="1"/>
</dbReference>
<dbReference type="PANTHER" id="PTHR21678:SF6">
    <property type="entry name" value="R3H AND COILED-COIL DOMAIN-CONTAINING PROTEIN 1"/>
    <property type="match status" value="1"/>
</dbReference>
<name>A0A2K6DY80_MACNE</name>
<dbReference type="Bgee" id="ENSMNEG00000043283">
    <property type="expression patterns" value="Expressed in heart and 12 other cell types or tissues"/>
</dbReference>
<evidence type="ECO:0000259" key="2">
    <source>
        <dbReference type="PROSITE" id="PS51061"/>
    </source>
</evidence>
<evidence type="ECO:0000313" key="3">
    <source>
        <dbReference type="Ensembl" id="ENSMNEP00000040869.1"/>
    </source>
</evidence>
<organism evidence="3 4">
    <name type="scientific">Macaca nemestrina</name>
    <name type="common">Pig-tailed macaque</name>
    <dbReference type="NCBI Taxonomy" id="9545"/>
    <lineage>
        <taxon>Eukaryota</taxon>
        <taxon>Metazoa</taxon>
        <taxon>Chordata</taxon>
        <taxon>Craniata</taxon>
        <taxon>Vertebrata</taxon>
        <taxon>Euteleostomi</taxon>
        <taxon>Mammalia</taxon>
        <taxon>Eutheria</taxon>
        <taxon>Euarchontoglires</taxon>
        <taxon>Primates</taxon>
        <taxon>Haplorrhini</taxon>
        <taxon>Catarrhini</taxon>
        <taxon>Cercopithecidae</taxon>
        <taxon>Cercopithecinae</taxon>
        <taxon>Macaca</taxon>
    </lineage>
</organism>
<dbReference type="AlphaFoldDB" id="A0A2K6DY80"/>
<dbReference type="GO" id="GO:0003676">
    <property type="term" value="F:nucleic acid binding"/>
    <property type="evidence" value="ECO:0007669"/>
    <property type="project" value="UniProtKB-UniRule"/>
</dbReference>
<proteinExistence type="predicted"/>
<feature type="domain" description="R3H" evidence="2">
    <location>
        <begin position="16"/>
        <end position="81"/>
    </location>
</feature>
<dbReference type="InterPro" id="IPR039884">
    <property type="entry name" value="R3HC1/R3HCL"/>
</dbReference>
<reference evidence="3" key="2">
    <citation type="submission" date="2025-09" db="UniProtKB">
        <authorList>
            <consortium name="Ensembl"/>
        </authorList>
    </citation>
    <scope>IDENTIFICATION</scope>
</reference>
<dbReference type="InterPro" id="IPR036867">
    <property type="entry name" value="R3H_dom_sf"/>
</dbReference>
<dbReference type="GeneTree" id="ENSGT00530000063711"/>
<feature type="compositionally biased region" description="Pro residues" evidence="1">
    <location>
        <begin position="165"/>
        <end position="174"/>
    </location>
</feature>
<feature type="compositionally biased region" description="Acidic residues" evidence="1">
    <location>
        <begin position="215"/>
        <end position="232"/>
    </location>
</feature>
<dbReference type="InterPro" id="IPR001374">
    <property type="entry name" value="R3H_dom"/>
</dbReference>
<gene>
    <name evidence="3" type="primary">R3HCC1</name>
</gene>
<feature type="region of interest" description="Disordered" evidence="1">
    <location>
        <begin position="87"/>
        <end position="232"/>
    </location>
</feature>
<dbReference type="Gene3D" id="3.30.70.330">
    <property type="match status" value="1"/>
</dbReference>
<feature type="compositionally biased region" description="Basic and acidic residues" evidence="1">
    <location>
        <begin position="201"/>
        <end position="214"/>
    </location>
</feature>
<dbReference type="PROSITE" id="PS51061">
    <property type="entry name" value="R3H"/>
    <property type="match status" value="1"/>
</dbReference>